<proteinExistence type="predicted"/>
<sequence length="67" mass="6901">MNLPQHNFQNSQINASNEPTAPSQAEKTNLPALPHNRAVGPGLESLAPSSPTDASQAVSGADACVCF</sequence>
<feature type="compositionally biased region" description="Polar residues" evidence="1">
    <location>
        <begin position="47"/>
        <end position="58"/>
    </location>
</feature>
<feature type="region of interest" description="Disordered" evidence="1">
    <location>
        <begin position="1"/>
        <end position="59"/>
    </location>
</feature>
<accession>A0A139A8K9</accession>
<reference evidence="2 3" key="1">
    <citation type="journal article" date="2015" name="Genome Biol. Evol.">
        <title>Phylogenomic analyses indicate that early fungi evolved digesting cell walls of algal ancestors of land plants.</title>
        <authorList>
            <person name="Chang Y."/>
            <person name="Wang S."/>
            <person name="Sekimoto S."/>
            <person name="Aerts A.L."/>
            <person name="Choi C."/>
            <person name="Clum A."/>
            <person name="LaButti K.M."/>
            <person name="Lindquist E.A."/>
            <person name="Yee Ngan C."/>
            <person name="Ohm R.A."/>
            <person name="Salamov A.A."/>
            <person name="Grigoriev I.V."/>
            <person name="Spatafora J.W."/>
            <person name="Berbee M.L."/>
        </authorList>
    </citation>
    <scope>NUCLEOTIDE SEQUENCE [LARGE SCALE GENOMIC DNA]</scope>
    <source>
        <strain evidence="2 3">JEL478</strain>
    </source>
</reference>
<protein>
    <submittedName>
        <fullName evidence="2">Uncharacterized protein</fullName>
    </submittedName>
</protein>
<organism evidence="2 3">
    <name type="scientific">Gonapodya prolifera (strain JEL478)</name>
    <name type="common">Monoblepharis prolifera</name>
    <dbReference type="NCBI Taxonomy" id="1344416"/>
    <lineage>
        <taxon>Eukaryota</taxon>
        <taxon>Fungi</taxon>
        <taxon>Fungi incertae sedis</taxon>
        <taxon>Chytridiomycota</taxon>
        <taxon>Chytridiomycota incertae sedis</taxon>
        <taxon>Monoblepharidomycetes</taxon>
        <taxon>Monoblepharidales</taxon>
        <taxon>Gonapodyaceae</taxon>
        <taxon>Gonapodya</taxon>
    </lineage>
</organism>
<keyword evidence="3" id="KW-1185">Reference proteome</keyword>
<feature type="compositionally biased region" description="Polar residues" evidence="1">
    <location>
        <begin position="1"/>
        <end position="27"/>
    </location>
</feature>
<evidence type="ECO:0000256" key="1">
    <source>
        <dbReference type="SAM" id="MobiDB-lite"/>
    </source>
</evidence>
<evidence type="ECO:0000313" key="3">
    <source>
        <dbReference type="Proteomes" id="UP000070544"/>
    </source>
</evidence>
<name>A0A139A8K9_GONPJ</name>
<dbReference type="AlphaFoldDB" id="A0A139A8K9"/>
<gene>
    <name evidence="2" type="ORF">M427DRAFT_58941</name>
</gene>
<dbReference type="EMBL" id="KQ965782">
    <property type="protein sequence ID" value="KXS13018.1"/>
    <property type="molecule type" value="Genomic_DNA"/>
</dbReference>
<dbReference type="Proteomes" id="UP000070544">
    <property type="component" value="Unassembled WGS sequence"/>
</dbReference>
<evidence type="ECO:0000313" key="2">
    <source>
        <dbReference type="EMBL" id="KXS13018.1"/>
    </source>
</evidence>